<dbReference type="SMART" id="SM00463">
    <property type="entry name" value="SMR"/>
    <property type="match status" value="1"/>
</dbReference>
<evidence type="ECO:0000256" key="6">
    <source>
        <dbReference type="ARBA" id="ARBA00023125"/>
    </source>
</evidence>
<evidence type="ECO:0000256" key="5">
    <source>
        <dbReference type="ARBA" id="ARBA00022884"/>
    </source>
</evidence>
<feature type="binding site" evidence="7">
    <location>
        <begin position="330"/>
        <end position="337"/>
    </location>
    <ligand>
        <name>ATP</name>
        <dbReference type="ChEBI" id="CHEBI:30616"/>
    </ligand>
</feature>
<dbReference type="PATRIC" id="fig|75906.3.peg.604"/>
<dbReference type="PROSITE" id="PS00486">
    <property type="entry name" value="DNA_MISMATCH_REPAIR_2"/>
    <property type="match status" value="1"/>
</dbReference>
<proteinExistence type="inferred from homology"/>
<dbReference type="SUPFAM" id="SSF160443">
    <property type="entry name" value="SMR domain-like"/>
    <property type="match status" value="1"/>
</dbReference>
<feature type="coiled-coil region" evidence="8">
    <location>
        <begin position="142"/>
        <end position="169"/>
    </location>
</feature>
<dbReference type="EC" id="3.6.4.-" evidence="7"/>
<evidence type="ECO:0000256" key="3">
    <source>
        <dbReference type="ARBA" id="ARBA00022801"/>
    </source>
</evidence>
<dbReference type="STRING" id="75906.THERU_03125"/>
<dbReference type="GO" id="GO:0030983">
    <property type="term" value="F:mismatched DNA binding"/>
    <property type="evidence" value="ECO:0007669"/>
    <property type="project" value="InterPro"/>
</dbReference>
<keyword evidence="6 7" id="KW-0238">DNA-binding</keyword>
<dbReference type="FunFam" id="3.40.50.300:FF:000830">
    <property type="entry name" value="Endonuclease MutS2"/>
    <property type="match status" value="1"/>
</dbReference>
<feature type="coiled-coil region" evidence="8">
    <location>
        <begin position="510"/>
        <end position="594"/>
    </location>
</feature>
<dbReference type="NCBIfam" id="TIGR01069">
    <property type="entry name" value="mutS2"/>
    <property type="match status" value="1"/>
</dbReference>
<evidence type="ECO:0000256" key="7">
    <source>
        <dbReference type="HAMAP-Rule" id="MF_00092"/>
    </source>
</evidence>
<dbReference type="GO" id="GO:0005524">
    <property type="term" value="F:ATP binding"/>
    <property type="evidence" value="ECO:0007669"/>
    <property type="project" value="UniProtKB-UniRule"/>
</dbReference>
<dbReference type="KEGG" id="trd:THERU_03125"/>
<dbReference type="OrthoDB" id="9808166at2"/>
<evidence type="ECO:0000256" key="1">
    <source>
        <dbReference type="ARBA" id="ARBA00022730"/>
    </source>
</evidence>
<dbReference type="Gene3D" id="3.40.50.300">
    <property type="entry name" value="P-loop containing nucleotide triphosphate hydrolases"/>
    <property type="match status" value="1"/>
</dbReference>
<reference evidence="10 11" key="1">
    <citation type="submission" date="2013-12" db="EMBL/GenBank/DDBJ databases">
        <authorList>
            <consortium name="DOE Joint Genome Institute"/>
            <person name="Eisen J."/>
            <person name="Huntemann M."/>
            <person name="Han J."/>
            <person name="Chen A."/>
            <person name="Kyrpides N."/>
            <person name="Mavromatis K."/>
            <person name="Markowitz V."/>
            <person name="Palaniappan K."/>
            <person name="Ivanova N."/>
            <person name="Schaumberg A."/>
            <person name="Pati A."/>
            <person name="Liolios K."/>
            <person name="Nordberg H.P."/>
            <person name="Cantor M.N."/>
            <person name="Hua S.X."/>
            <person name="Woyke T."/>
        </authorList>
    </citation>
    <scope>NUCLEOTIDE SEQUENCE [LARGE SCALE GENOMIC DNA]</scope>
    <source>
        <strain evidence="10 11">DSM 23557</strain>
    </source>
</reference>
<dbReference type="Pfam" id="PF01713">
    <property type="entry name" value="Smr"/>
    <property type="match status" value="1"/>
</dbReference>
<keyword evidence="1 7" id="KW-0699">rRNA-binding</keyword>
<dbReference type="EMBL" id="CP007028">
    <property type="protein sequence ID" value="AHE95835.1"/>
    <property type="molecule type" value="Genomic_DNA"/>
</dbReference>
<feature type="domain" description="Smr" evidence="9">
    <location>
        <begin position="678"/>
        <end position="751"/>
    </location>
</feature>
<keyword evidence="4 7" id="KW-0067">ATP-binding</keyword>
<dbReference type="SUPFAM" id="SSF48334">
    <property type="entry name" value="DNA repair protein MutS, domain III"/>
    <property type="match status" value="1"/>
</dbReference>
<dbReference type="InterPro" id="IPR045076">
    <property type="entry name" value="MutS"/>
</dbReference>
<dbReference type="PROSITE" id="PS50828">
    <property type="entry name" value="SMR"/>
    <property type="match status" value="1"/>
</dbReference>
<dbReference type="GO" id="GO:0072344">
    <property type="term" value="P:rescue of stalled ribosome"/>
    <property type="evidence" value="ECO:0007669"/>
    <property type="project" value="UniProtKB-UniRule"/>
</dbReference>
<accession>W0DG25</accession>
<dbReference type="Gene3D" id="1.10.1420.10">
    <property type="match status" value="1"/>
</dbReference>
<dbReference type="EC" id="3.1.-.-" evidence="7"/>
<comment type="similarity">
    <text evidence="7">Belongs to the DNA mismatch repair MutS family. MutS2 subfamily.</text>
</comment>
<gene>
    <name evidence="7" type="primary">mutS2</name>
    <name evidence="7" type="synonym">rqcU</name>
    <name evidence="10" type="ORF">THERU_03125</name>
</gene>
<dbReference type="InterPro" id="IPR007696">
    <property type="entry name" value="DNA_mismatch_repair_MutS_core"/>
</dbReference>
<keyword evidence="2 7" id="KW-0547">Nucleotide-binding</keyword>
<evidence type="ECO:0000313" key="10">
    <source>
        <dbReference type="EMBL" id="AHE95835.1"/>
    </source>
</evidence>
<keyword evidence="3 7" id="KW-0378">Hydrolase</keyword>
<organism evidence="11">
    <name type="scientific">Thermocrinis ruber</name>
    <dbReference type="NCBI Taxonomy" id="75906"/>
    <lineage>
        <taxon>Bacteria</taxon>
        <taxon>Pseudomonadati</taxon>
        <taxon>Aquificota</taxon>
        <taxon>Aquificia</taxon>
        <taxon>Aquificales</taxon>
        <taxon>Aquificaceae</taxon>
        <taxon>Thermocrinis</taxon>
    </lineage>
</organism>
<dbReference type="GO" id="GO:0043023">
    <property type="term" value="F:ribosomal large subunit binding"/>
    <property type="evidence" value="ECO:0007669"/>
    <property type="project" value="UniProtKB-UniRule"/>
</dbReference>
<evidence type="ECO:0000256" key="4">
    <source>
        <dbReference type="ARBA" id="ARBA00022840"/>
    </source>
</evidence>
<dbReference type="CDD" id="cd06503">
    <property type="entry name" value="ATP-synt_Fo_b"/>
    <property type="match status" value="1"/>
</dbReference>
<dbReference type="PIRSF" id="PIRSF005814">
    <property type="entry name" value="MutS_YshD"/>
    <property type="match status" value="1"/>
</dbReference>
<dbReference type="SUPFAM" id="SSF52540">
    <property type="entry name" value="P-loop containing nucleoside triphosphate hydrolases"/>
    <property type="match status" value="1"/>
</dbReference>
<dbReference type="SMART" id="SM00533">
    <property type="entry name" value="MUTSd"/>
    <property type="match status" value="1"/>
</dbReference>
<dbReference type="Gene3D" id="3.30.1370.110">
    <property type="match status" value="1"/>
</dbReference>
<dbReference type="AlphaFoldDB" id="W0DG25"/>
<dbReference type="InterPro" id="IPR036187">
    <property type="entry name" value="DNA_mismatch_repair_MutS_sf"/>
</dbReference>
<dbReference type="InterPro" id="IPR002625">
    <property type="entry name" value="Smr_dom"/>
</dbReference>
<dbReference type="GO" id="GO:0045910">
    <property type="term" value="P:negative regulation of DNA recombination"/>
    <property type="evidence" value="ECO:0007669"/>
    <property type="project" value="InterPro"/>
</dbReference>
<dbReference type="InterPro" id="IPR005747">
    <property type="entry name" value="MutS2"/>
</dbReference>
<dbReference type="InterPro" id="IPR036063">
    <property type="entry name" value="Smr_dom_sf"/>
</dbReference>
<keyword evidence="11" id="KW-1185">Reference proteome</keyword>
<dbReference type="RefSeq" id="WP_025305817.1">
    <property type="nucleotide sequence ID" value="NZ_CP007028.1"/>
</dbReference>
<dbReference type="Pfam" id="PF00488">
    <property type="entry name" value="MutS_V"/>
    <property type="match status" value="1"/>
</dbReference>
<dbReference type="InterPro" id="IPR000432">
    <property type="entry name" value="DNA_mismatch_repair_MutS_C"/>
</dbReference>
<evidence type="ECO:0000256" key="2">
    <source>
        <dbReference type="ARBA" id="ARBA00022741"/>
    </source>
</evidence>
<dbReference type="GO" id="GO:0140664">
    <property type="term" value="F:ATP-dependent DNA damage sensor activity"/>
    <property type="evidence" value="ECO:0007669"/>
    <property type="project" value="InterPro"/>
</dbReference>
<comment type="subunit">
    <text evidence="7">Homodimer. Binds to stalled ribosomes, contacting rRNA.</text>
</comment>
<dbReference type="PANTHER" id="PTHR48466:SF2">
    <property type="entry name" value="OS10G0509000 PROTEIN"/>
    <property type="match status" value="1"/>
</dbReference>
<protein>
    <recommendedName>
        <fullName evidence="7">Endonuclease MutS2</fullName>
        <ecNumber evidence="7">3.1.-.-</ecNumber>
    </recommendedName>
    <alternativeName>
        <fullName evidence="7">Ribosome-associated protein quality control-upstream factor</fullName>
        <shortName evidence="7">RQC-upstream factor</shortName>
        <shortName evidence="7">RqcU</shortName>
        <ecNumber evidence="7">3.6.4.-</ecNumber>
    </alternativeName>
</protein>
<name>W0DG25_9AQUI</name>
<dbReference type="GO" id="GO:0019843">
    <property type="term" value="F:rRNA binding"/>
    <property type="evidence" value="ECO:0007669"/>
    <property type="project" value="UniProtKB-UniRule"/>
</dbReference>
<keyword evidence="7" id="KW-0255">Endonuclease</keyword>
<dbReference type="HOGENOM" id="CLU_011252_2_1_0"/>
<keyword evidence="8" id="KW-0175">Coiled coil</keyword>
<evidence type="ECO:0000256" key="8">
    <source>
        <dbReference type="SAM" id="Coils"/>
    </source>
</evidence>
<dbReference type="GO" id="GO:0016887">
    <property type="term" value="F:ATP hydrolysis activity"/>
    <property type="evidence" value="ECO:0007669"/>
    <property type="project" value="InterPro"/>
</dbReference>
<dbReference type="InterPro" id="IPR027417">
    <property type="entry name" value="P-loop_NTPase"/>
</dbReference>
<keyword evidence="7" id="KW-0540">Nuclease</keyword>
<comment type="function">
    <text evidence="7">Endonuclease that is involved in the suppression of homologous recombination and thus may have a key role in the control of bacterial genetic diversity.</text>
</comment>
<evidence type="ECO:0000313" key="11">
    <source>
        <dbReference type="Proteomes" id="UP000018914"/>
    </source>
</evidence>
<comment type="function">
    <text evidence="7">Acts as a ribosome collision sensor, splitting the ribosome into its 2 subunits. Detects stalled/collided 70S ribosomes which it binds and splits by an ATP-hydrolysis driven conformational change. Acts upstream of the ribosome quality control system (RQC), a ribosome-associated complex that mediates the extraction of incompletely synthesized nascent chains from stalled ribosomes and their subsequent degradation. Probably generates substrates for RQC.</text>
</comment>
<dbReference type="GO" id="GO:0006298">
    <property type="term" value="P:mismatch repair"/>
    <property type="evidence" value="ECO:0007669"/>
    <property type="project" value="InterPro"/>
</dbReference>
<sequence length="753" mass="85860">MREKDFSNLELWKVFERLKGYFNSKATEKFLQTLKPYIDVEGLRQEIQLVEDFLAVEESLTLYPFGDIEPYIKKSVLQDATLSLEEILEIYKVIKLIRDARKALGAHVPLRKSLGNLLKTLYHFPQIEGIIESTIDQRGFVKDSASQELATIRKKIRDLEKEVSKRLENILNRPDADRLLSDRIITIRNNRYVLPVKTTEINKIVGIVHGTSSSGYTTYLEPHSVVELNNRLVVLKEEEEEEVKKVLKRITSYIGEFSTKLMSAYYTLLKLDYLKAVARFSKEIGGKFPKLSDAKIFLKSVRHPLLVFTKDHVVPIDIKIEGKKGLVLTGPNTGGKTVALKSLGLCALMFQFALPIPIEEGELPVFEGIYTDIGDEQSIEQNLSTFSAHVSNLAEFLPLVNEKSLVLLDELGAGTDPMEGSALSIGVLEYLKNKKAYVFATTHHTPVKLYALESDYYTPASVSFDKETLEPTYHILYDAVGSSMAFEIARRFGMPEEVLEYARKKMPAEFERFSKAKEDLEELIKEYQGKLKEVEQAKEELERMKAEYSSLLALSEEIKERAYREGMSRALQYLQEIEREAEELLKSARERQKIKQFVKEKKQEVMKELNEEPIKVGDWVEFMGSKGRVLEVKEEKVQVSFGGVKAWIEKQKLKKAPPPVVEQEEYSLEVNKRFPTEINLIGLNTEEALYKLESFLKEAKALGIKSVKVIHGTGVLKRVVEDFLEGSDLVVFRREGYPREGGAGVSVVFLEKP</sequence>
<dbReference type="PANTHER" id="PTHR48466">
    <property type="entry name" value="OS10G0509000 PROTEIN-RELATED"/>
    <property type="match status" value="1"/>
</dbReference>
<dbReference type="GO" id="GO:0004519">
    <property type="term" value="F:endonuclease activity"/>
    <property type="evidence" value="ECO:0007669"/>
    <property type="project" value="UniProtKB-UniRule"/>
</dbReference>
<dbReference type="Proteomes" id="UP000018914">
    <property type="component" value="Chromosome"/>
</dbReference>
<keyword evidence="5 7" id="KW-0694">RNA-binding</keyword>
<dbReference type="SMART" id="SM00534">
    <property type="entry name" value="MUTSac"/>
    <property type="match status" value="1"/>
</dbReference>
<dbReference type="eggNOG" id="COG1193">
    <property type="taxonomic scope" value="Bacteria"/>
</dbReference>
<feature type="coiled-coil region" evidence="8">
    <location>
        <begin position="225"/>
        <end position="256"/>
    </location>
</feature>
<evidence type="ECO:0000259" key="9">
    <source>
        <dbReference type="PROSITE" id="PS50828"/>
    </source>
</evidence>
<dbReference type="HAMAP" id="MF_00092">
    <property type="entry name" value="MutS2"/>
    <property type="match status" value="1"/>
</dbReference>